<evidence type="ECO:0000256" key="6">
    <source>
        <dbReference type="ARBA" id="ARBA00023136"/>
    </source>
</evidence>
<keyword evidence="5 7" id="KW-1133">Transmembrane helix</keyword>
<comment type="subcellular location">
    <subcellularLocation>
        <location evidence="1">Cell membrane</location>
        <topology evidence="1">Multi-pass membrane protein</topology>
    </subcellularLocation>
</comment>
<evidence type="ECO:0000256" key="7">
    <source>
        <dbReference type="SAM" id="Phobius"/>
    </source>
</evidence>
<dbReference type="InterPro" id="IPR003838">
    <property type="entry name" value="ABC3_permease_C"/>
</dbReference>
<accession>A0A3P3XKV7</accession>
<dbReference type="GO" id="GO:0044874">
    <property type="term" value="P:lipoprotein localization to outer membrane"/>
    <property type="evidence" value="ECO:0007669"/>
    <property type="project" value="TreeGrafter"/>
</dbReference>
<keyword evidence="6 7" id="KW-0472">Membrane</keyword>
<dbReference type="InterPro" id="IPR025857">
    <property type="entry name" value="MacB_PCD"/>
</dbReference>
<dbReference type="EMBL" id="FWDM01000032">
    <property type="protein sequence ID" value="SLM15041.1"/>
    <property type="molecule type" value="Genomic_DNA"/>
</dbReference>
<proteinExistence type="inferred from homology"/>
<dbReference type="InterPro" id="IPR051447">
    <property type="entry name" value="Lipoprotein-release_system"/>
</dbReference>
<evidence type="ECO:0000259" key="9">
    <source>
        <dbReference type="Pfam" id="PF12704"/>
    </source>
</evidence>
<feature type="domain" description="ABC3 transporter permease C-terminal" evidence="8">
    <location>
        <begin position="285"/>
        <end position="412"/>
    </location>
</feature>
<evidence type="ECO:0000256" key="5">
    <source>
        <dbReference type="ARBA" id="ARBA00022989"/>
    </source>
</evidence>
<evidence type="ECO:0000256" key="4">
    <source>
        <dbReference type="ARBA" id="ARBA00022692"/>
    </source>
</evidence>
<feature type="transmembrane region" description="Helical" evidence="7">
    <location>
        <begin position="326"/>
        <end position="351"/>
    </location>
</feature>
<gene>
    <name evidence="10" type="ORF">SPIROBIBN47_380044</name>
</gene>
<reference evidence="10" key="1">
    <citation type="submission" date="2017-02" db="EMBL/GenBank/DDBJ databases">
        <authorList>
            <person name="Regsiter A."/>
            <person name="William W."/>
        </authorList>
    </citation>
    <scope>NUCLEOTIDE SEQUENCE</scope>
    <source>
        <strain evidence="10">Bib</strain>
    </source>
</reference>
<keyword evidence="4 7" id="KW-0812">Transmembrane</keyword>
<evidence type="ECO:0000313" key="10">
    <source>
        <dbReference type="EMBL" id="SLM15041.1"/>
    </source>
</evidence>
<evidence type="ECO:0000256" key="1">
    <source>
        <dbReference type="ARBA" id="ARBA00004651"/>
    </source>
</evidence>
<dbReference type="PANTHER" id="PTHR30489">
    <property type="entry name" value="LIPOPROTEIN-RELEASING SYSTEM TRANSMEMBRANE PROTEIN LOLE"/>
    <property type="match status" value="1"/>
</dbReference>
<name>A0A3P3XKV7_9SPIR</name>
<dbReference type="Pfam" id="PF02687">
    <property type="entry name" value="FtsX"/>
    <property type="match status" value="1"/>
</dbReference>
<sequence>MNLISYAWRNLLRNTRRSLLAVLSTFLATLLVVAGNGLTEGFLDSMVRNYAKNETGHVNITTSSYRERARFLPIDDYIADADQLVSEIEQMDGADAGAASAGSGITAAPRIRFSVLLSSGLFTKPAVAIVGDPEKEKSLLMLNRNILPGGSYCDEPGTAIIGSGLAKDLGLKPGDKLKIIATRADGGIGFKSLKVSGIFQTGTNALDGSIFQMRLDDAQNMLGMPGGAQQILVMLPDYRLADAWQKKIGAVLAAHGQGQLSVLPWSAIGDYPKLILMTSSIYMAMWFFIALLGAFIIANIMTMVVLERRRETGILMAMGMPPRRIILSFLLEGTMMGFGGSVLGTAAGIAFNAAFSRKGFDLSSALAGFSWPIDNIIKPTISVSGVLAGILFCTVAAAIMSLLPSWRASRMEVVDALKAVQ</sequence>
<dbReference type="AlphaFoldDB" id="A0A3P3XKV7"/>
<keyword evidence="3" id="KW-1003">Cell membrane</keyword>
<evidence type="ECO:0000259" key="8">
    <source>
        <dbReference type="Pfam" id="PF02687"/>
    </source>
</evidence>
<organism evidence="10">
    <name type="scientific">uncultured spirochete</name>
    <dbReference type="NCBI Taxonomy" id="156406"/>
    <lineage>
        <taxon>Bacteria</taxon>
        <taxon>Pseudomonadati</taxon>
        <taxon>Spirochaetota</taxon>
        <taxon>Spirochaetia</taxon>
        <taxon>Spirochaetales</taxon>
        <taxon>environmental samples</taxon>
    </lineage>
</organism>
<evidence type="ECO:0000256" key="3">
    <source>
        <dbReference type="ARBA" id="ARBA00022475"/>
    </source>
</evidence>
<protein>
    <recommendedName>
        <fullName evidence="11">ABC transporter permease</fullName>
    </recommendedName>
</protein>
<evidence type="ECO:0000256" key="2">
    <source>
        <dbReference type="ARBA" id="ARBA00005236"/>
    </source>
</evidence>
<feature type="domain" description="MacB-like periplasmic core" evidence="9">
    <location>
        <begin position="18"/>
        <end position="249"/>
    </location>
</feature>
<dbReference type="PANTHER" id="PTHR30489:SF0">
    <property type="entry name" value="LIPOPROTEIN-RELEASING SYSTEM TRANSMEMBRANE PROTEIN LOLE"/>
    <property type="match status" value="1"/>
</dbReference>
<dbReference type="Pfam" id="PF12704">
    <property type="entry name" value="MacB_PCD"/>
    <property type="match status" value="1"/>
</dbReference>
<comment type="similarity">
    <text evidence="2">Belongs to the ABC-4 integral membrane protein family. LolC/E subfamily.</text>
</comment>
<dbReference type="GO" id="GO:0098797">
    <property type="term" value="C:plasma membrane protein complex"/>
    <property type="evidence" value="ECO:0007669"/>
    <property type="project" value="TreeGrafter"/>
</dbReference>
<feature type="transmembrane region" description="Helical" evidence="7">
    <location>
        <begin position="381"/>
        <end position="403"/>
    </location>
</feature>
<feature type="transmembrane region" description="Helical" evidence="7">
    <location>
        <begin position="281"/>
        <end position="306"/>
    </location>
</feature>
<evidence type="ECO:0008006" key="11">
    <source>
        <dbReference type="Google" id="ProtNLM"/>
    </source>
</evidence>